<sequence>MITALEEIHLPQVYIDIVKDVYSGSFIQIICGKQLTDPIPLRVGIKTGCPWSAVNFVLALNQWLNCVTCNVISPNPVQGYADDVQIASRQEAVINNMLSRTDSFLEWSGLEVKDSKCAVFYERRSGGNR</sequence>
<gene>
    <name evidence="2" type="ORF">N1851_017633</name>
</gene>
<feature type="domain" description="Reverse transcriptase" evidence="1">
    <location>
        <begin position="6"/>
        <end position="121"/>
    </location>
</feature>
<reference evidence="2" key="1">
    <citation type="journal article" date="2023" name="Front. Mar. Sci.">
        <title>A new Merluccius polli reference genome to investigate the effects of global change in West African waters.</title>
        <authorList>
            <person name="Mateo J.L."/>
            <person name="Blanco-Fernandez C."/>
            <person name="Garcia-Vazquez E."/>
            <person name="Machado-Schiaffino G."/>
        </authorList>
    </citation>
    <scope>NUCLEOTIDE SEQUENCE</scope>
    <source>
        <strain evidence="2">C29</strain>
        <tissue evidence="2">Fin</tissue>
    </source>
</reference>
<dbReference type="AlphaFoldDB" id="A0AA47MPZ6"/>
<proteinExistence type="predicted"/>
<dbReference type="EMBL" id="JAOPHQ010003171">
    <property type="protein sequence ID" value="KAK0144026.1"/>
    <property type="molecule type" value="Genomic_DNA"/>
</dbReference>
<organism evidence="2 3">
    <name type="scientific">Merluccius polli</name>
    <name type="common">Benguela hake</name>
    <name type="synonym">Merluccius cadenati</name>
    <dbReference type="NCBI Taxonomy" id="89951"/>
    <lineage>
        <taxon>Eukaryota</taxon>
        <taxon>Metazoa</taxon>
        <taxon>Chordata</taxon>
        <taxon>Craniata</taxon>
        <taxon>Vertebrata</taxon>
        <taxon>Euteleostomi</taxon>
        <taxon>Actinopterygii</taxon>
        <taxon>Neopterygii</taxon>
        <taxon>Teleostei</taxon>
        <taxon>Neoteleostei</taxon>
        <taxon>Acanthomorphata</taxon>
        <taxon>Zeiogadaria</taxon>
        <taxon>Gadariae</taxon>
        <taxon>Gadiformes</taxon>
        <taxon>Gadoidei</taxon>
        <taxon>Merlucciidae</taxon>
        <taxon>Merluccius</taxon>
    </lineage>
</organism>
<accession>A0AA47MPZ6</accession>
<evidence type="ECO:0000313" key="3">
    <source>
        <dbReference type="Proteomes" id="UP001174136"/>
    </source>
</evidence>
<protein>
    <recommendedName>
        <fullName evidence="1">Reverse transcriptase domain-containing protein</fullName>
    </recommendedName>
</protein>
<evidence type="ECO:0000313" key="2">
    <source>
        <dbReference type="EMBL" id="KAK0144026.1"/>
    </source>
</evidence>
<comment type="caution">
    <text evidence="2">The sequence shown here is derived from an EMBL/GenBank/DDBJ whole genome shotgun (WGS) entry which is preliminary data.</text>
</comment>
<dbReference type="InterPro" id="IPR000477">
    <property type="entry name" value="RT_dom"/>
</dbReference>
<name>A0AA47MPZ6_MERPO</name>
<dbReference type="Pfam" id="PF00078">
    <property type="entry name" value="RVT_1"/>
    <property type="match status" value="1"/>
</dbReference>
<dbReference type="Proteomes" id="UP001174136">
    <property type="component" value="Unassembled WGS sequence"/>
</dbReference>
<evidence type="ECO:0000259" key="1">
    <source>
        <dbReference type="Pfam" id="PF00078"/>
    </source>
</evidence>
<keyword evidence="3" id="KW-1185">Reference proteome</keyword>